<sequence length="216" mass="25368">MFDLGSNNYVIKKQLKQPRTNPQTSSRFLDYFSYITQDLSRFEDIENTIWDKKNLDSYTKFATIIIKSESELKSLLEKYSQAFKNKFSKDFPIETSDKIIKDFSDDYFKDNVLVLLSGFGWPGHAFLFSDTIERSYDVSIVENNLKFTVFFFNIPMLLNPDKADESKAYYGYKSNRDFKGIASRSNESHTQFLKLPKRLIKDLDKIKATLELKDWP</sequence>
<name>A0ABX4H4T0_9BACT</name>
<dbReference type="RefSeq" id="WP_084232214.1">
    <property type="nucleotide sequence ID" value="NZ_FWXE01000004.1"/>
</dbReference>
<keyword evidence="2" id="KW-1185">Reference proteome</keyword>
<organism evidence="1 2">
    <name type="scientific">Mycoplasmopsis agassizii</name>
    <dbReference type="NCBI Taxonomy" id="33922"/>
    <lineage>
        <taxon>Bacteria</taxon>
        <taxon>Bacillati</taxon>
        <taxon>Mycoplasmatota</taxon>
        <taxon>Mycoplasmoidales</taxon>
        <taxon>Metamycoplasmataceae</taxon>
        <taxon>Mycoplasmopsis</taxon>
    </lineage>
</organism>
<protein>
    <submittedName>
        <fullName evidence="1">Uncharacterized protein</fullName>
    </submittedName>
</protein>
<gene>
    <name evidence="1" type="ORF">CJF60_04080</name>
</gene>
<accession>A0ABX4H4T0</accession>
<evidence type="ECO:0000313" key="1">
    <source>
        <dbReference type="EMBL" id="PAF54887.1"/>
    </source>
</evidence>
<reference evidence="1" key="1">
    <citation type="submission" date="2017-08" db="EMBL/GenBank/DDBJ databases">
        <authorList>
            <person name="Alvarez-Ponce D."/>
            <person name="Weitzman C.L."/>
            <person name="Tillett R.L."/>
            <person name="Sandmeier F.C."/>
            <person name="Tracy C.R."/>
        </authorList>
    </citation>
    <scope>NUCLEOTIDE SEQUENCE [LARGE SCALE GENOMIC DNA]</scope>
    <source>
        <strain evidence="1">PS6</strain>
    </source>
</reference>
<dbReference type="Proteomes" id="UP000217033">
    <property type="component" value="Unassembled WGS sequence"/>
</dbReference>
<comment type="caution">
    <text evidence="1">The sequence shown here is derived from an EMBL/GenBank/DDBJ whole genome shotgun (WGS) entry which is preliminary data.</text>
</comment>
<dbReference type="EMBL" id="NQMN01000002">
    <property type="protein sequence ID" value="PAF54887.1"/>
    <property type="molecule type" value="Genomic_DNA"/>
</dbReference>
<proteinExistence type="predicted"/>
<evidence type="ECO:0000313" key="2">
    <source>
        <dbReference type="Proteomes" id="UP000217033"/>
    </source>
</evidence>